<protein>
    <submittedName>
        <fullName evidence="1">Uncharacterized protein</fullName>
    </submittedName>
</protein>
<evidence type="ECO:0000313" key="2">
    <source>
        <dbReference type="Proteomes" id="UP001148838"/>
    </source>
</evidence>
<name>A0ABQ8RXH3_PERAM</name>
<proteinExistence type="predicted"/>
<evidence type="ECO:0000313" key="1">
    <source>
        <dbReference type="EMBL" id="KAJ4426433.1"/>
    </source>
</evidence>
<sequence>MYGKADNAALARRLYRREAQLQYRIAMYYKRLKMKVIMRAKRVQGPALEITGASHRSDYYRGGIGDYE</sequence>
<comment type="caution">
    <text evidence="1">The sequence shown here is derived from an EMBL/GenBank/DDBJ whole genome shotgun (WGS) entry which is preliminary data.</text>
</comment>
<dbReference type="EMBL" id="JAJSOF020000040">
    <property type="protein sequence ID" value="KAJ4426433.1"/>
    <property type="molecule type" value="Genomic_DNA"/>
</dbReference>
<organism evidence="1 2">
    <name type="scientific">Periplaneta americana</name>
    <name type="common">American cockroach</name>
    <name type="synonym">Blatta americana</name>
    <dbReference type="NCBI Taxonomy" id="6978"/>
    <lineage>
        <taxon>Eukaryota</taxon>
        <taxon>Metazoa</taxon>
        <taxon>Ecdysozoa</taxon>
        <taxon>Arthropoda</taxon>
        <taxon>Hexapoda</taxon>
        <taxon>Insecta</taxon>
        <taxon>Pterygota</taxon>
        <taxon>Neoptera</taxon>
        <taxon>Polyneoptera</taxon>
        <taxon>Dictyoptera</taxon>
        <taxon>Blattodea</taxon>
        <taxon>Blattoidea</taxon>
        <taxon>Blattidae</taxon>
        <taxon>Blattinae</taxon>
        <taxon>Periplaneta</taxon>
    </lineage>
</organism>
<reference evidence="1 2" key="1">
    <citation type="journal article" date="2022" name="Allergy">
        <title>Genome assembly and annotation of Periplaneta americana reveal a comprehensive cockroach allergen profile.</title>
        <authorList>
            <person name="Wang L."/>
            <person name="Xiong Q."/>
            <person name="Saelim N."/>
            <person name="Wang L."/>
            <person name="Nong W."/>
            <person name="Wan A.T."/>
            <person name="Shi M."/>
            <person name="Liu X."/>
            <person name="Cao Q."/>
            <person name="Hui J.H.L."/>
            <person name="Sookrung N."/>
            <person name="Leung T.F."/>
            <person name="Tungtrongchitr A."/>
            <person name="Tsui S.K.W."/>
        </authorList>
    </citation>
    <scope>NUCLEOTIDE SEQUENCE [LARGE SCALE GENOMIC DNA]</scope>
    <source>
        <strain evidence="1">PWHHKU_190912</strain>
    </source>
</reference>
<keyword evidence="2" id="KW-1185">Reference proteome</keyword>
<accession>A0ABQ8RXH3</accession>
<dbReference type="Proteomes" id="UP001148838">
    <property type="component" value="Unassembled WGS sequence"/>
</dbReference>
<gene>
    <name evidence="1" type="ORF">ANN_27247</name>
</gene>